<dbReference type="GO" id="GO:0016491">
    <property type="term" value="F:oxidoreductase activity"/>
    <property type="evidence" value="ECO:0007669"/>
    <property type="project" value="UniProtKB-KW"/>
</dbReference>
<dbReference type="NCBIfam" id="NF004846">
    <property type="entry name" value="PRK06197.1"/>
    <property type="match status" value="1"/>
</dbReference>
<dbReference type="SUPFAM" id="SSF51735">
    <property type="entry name" value="NAD(P)-binding Rossmann-fold domains"/>
    <property type="match status" value="1"/>
</dbReference>
<dbReference type="AlphaFoldDB" id="A0A0D6PWM6"/>
<dbReference type="InterPro" id="IPR002347">
    <property type="entry name" value="SDR_fam"/>
</dbReference>
<reference evidence="2 3" key="1">
    <citation type="submission" date="2012-11" db="EMBL/GenBank/DDBJ databases">
        <title>Whole genome sequence of Gluconacetobacter europaeus NBRC3261.</title>
        <authorList>
            <person name="Azuma Y."/>
            <person name="Higashiura N."/>
            <person name="Hirakawa H."/>
            <person name="Matsushita K."/>
        </authorList>
    </citation>
    <scope>NUCLEOTIDE SEQUENCE [LARGE SCALE GENOMIC DNA]</scope>
    <source>
        <strain evidence="2 3">NBRC 3261</strain>
    </source>
</reference>
<evidence type="ECO:0000313" key="3">
    <source>
        <dbReference type="Proteomes" id="UP000032675"/>
    </source>
</evidence>
<gene>
    <name evidence="2" type="ORF">Geu3261_0035_064</name>
</gene>
<protein>
    <submittedName>
        <fullName evidence="2">Oxidoreductase/dehydrogenase</fullName>
    </submittedName>
</protein>
<dbReference type="EMBL" id="BANI01000035">
    <property type="protein sequence ID" value="GAN95702.1"/>
    <property type="molecule type" value="Genomic_DNA"/>
</dbReference>
<proteinExistence type="predicted"/>
<evidence type="ECO:0000313" key="2">
    <source>
        <dbReference type="EMBL" id="GAN95702.1"/>
    </source>
</evidence>
<dbReference type="PRINTS" id="PR00081">
    <property type="entry name" value="GDHRDH"/>
</dbReference>
<keyword evidence="1" id="KW-0560">Oxidoreductase</keyword>
<dbReference type="Proteomes" id="UP000032675">
    <property type="component" value="Unassembled WGS sequence"/>
</dbReference>
<dbReference type="PANTHER" id="PTHR43157">
    <property type="entry name" value="PHOSPHATIDYLINOSITOL-GLYCAN BIOSYNTHESIS CLASS F PROTEIN-RELATED"/>
    <property type="match status" value="1"/>
</dbReference>
<dbReference type="PANTHER" id="PTHR43157:SF31">
    <property type="entry name" value="PHOSPHATIDYLINOSITOL-GLYCAN BIOSYNTHESIS CLASS F PROTEIN"/>
    <property type="match status" value="1"/>
</dbReference>
<evidence type="ECO:0000256" key="1">
    <source>
        <dbReference type="ARBA" id="ARBA00023002"/>
    </source>
</evidence>
<dbReference type="Pfam" id="PF00106">
    <property type="entry name" value="adh_short"/>
    <property type="match status" value="1"/>
</dbReference>
<dbReference type="InterPro" id="IPR036291">
    <property type="entry name" value="NAD(P)-bd_dom_sf"/>
</dbReference>
<accession>A0A0D6PWM6</accession>
<comment type="caution">
    <text evidence="2">The sequence shown here is derived from an EMBL/GenBank/DDBJ whole genome shotgun (WGS) entry which is preliminary data.</text>
</comment>
<organism evidence="2 3">
    <name type="scientific">Komagataeibacter europaeus NBRC 3261</name>
    <dbReference type="NCBI Taxonomy" id="1234669"/>
    <lineage>
        <taxon>Bacteria</taxon>
        <taxon>Pseudomonadati</taxon>
        <taxon>Pseudomonadota</taxon>
        <taxon>Alphaproteobacteria</taxon>
        <taxon>Acetobacterales</taxon>
        <taxon>Acetobacteraceae</taxon>
        <taxon>Komagataeibacter</taxon>
    </lineage>
</organism>
<sequence>MTRHWTIKQAPRMDGHLALVTGATGGLGYQTALGLASRGARVMLAGRNPDKGLAALTRLQHDAPGADATFRLLDMASLDSIATFARELAAETDRLDILVNNAGVMGTPRRLETRDGFELQFGTNFLGPFALTARLRPLLCAAPQGGRVVTVASLAALTGQIVFDDLQGRRRYAPFRAYRQSKLADLILALELDRQARTHGWPLHSIAAHPGWAMTDIAASRLNTKQGLQERLTRFGAIWAFRLMGQSAAHGALPIEFAAMAPEARDGGYYGPGGRGERRGHVAEAFIPPAARDLTIARRLWQVAERLTGTSLS</sequence>
<dbReference type="RefSeq" id="WP_048850262.1">
    <property type="nucleotide sequence ID" value="NZ_BANI01000035.1"/>
</dbReference>
<dbReference type="NCBIfam" id="NF004513">
    <property type="entry name" value="PRK05854.1"/>
    <property type="match status" value="1"/>
</dbReference>
<name>A0A0D6PWM6_KOMEU</name>
<dbReference type="Gene3D" id="3.40.50.720">
    <property type="entry name" value="NAD(P)-binding Rossmann-like Domain"/>
    <property type="match status" value="1"/>
</dbReference>